<feature type="compositionally biased region" description="Pro residues" evidence="1">
    <location>
        <begin position="277"/>
        <end position="286"/>
    </location>
</feature>
<feature type="region of interest" description="Disordered" evidence="1">
    <location>
        <begin position="162"/>
        <end position="286"/>
    </location>
</feature>
<dbReference type="Gene3D" id="1.20.1260.20">
    <property type="entry name" value="PPE superfamily"/>
    <property type="match status" value="1"/>
</dbReference>
<sequence>MATTNFEGYSHEQLLAMIASLDPETVKARATQLADAAIALNEIGDSLKRHEVKGWEGEAADKFQDWVSRAGNATLTLGKYSDVGSQWMTHAAQTMIEVKANTPKYDKGAADNLEAARKYHNDPDAQQVGQTAHAKLTADHEQAVQQLTKLAQSYDWSATQLSSAEAPTFPPPPGVFEPSKSEGSTYIDRASGGQSPGGYSGSPGYGTSGAGTGGSHQSNGVVTGLPQSGDHSLPSATGPAPTHPPTVLPDRGVDVDLDHVATLPDKTIPPTSGLPVGPGPGMPGGNPPSGPVLPLPLPSIGGPSSLGGGPVPITRPPVGIGGKVGGIPVPSPRDTGIVGGRPISTGGSSAGIPRSTVIGAEGPHTGGGRGMPGMMGGGLGGPHGTPGGRAAGRRLSMEPGGVVGGRQAAAGGQPFTQGGSGLVRGSGTGVVGHGGATSQAPSRRRADQGGDRPDYLAEDEETWQGNRRVVPPVID</sequence>
<comment type="caution">
    <text evidence="2">The sequence shown here is derived from an EMBL/GenBank/DDBJ whole genome shotgun (WGS) entry which is preliminary data.</text>
</comment>
<organism evidence="2 3">
    <name type="scientific">Streptomyces katrae</name>
    <dbReference type="NCBI Taxonomy" id="68223"/>
    <lineage>
        <taxon>Bacteria</taxon>
        <taxon>Bacillati</taxon>
        <taxon>Actinomycetota</taxon>
        <taxon>Actinomycetes</taxon>
        <taxon>Kitasatosporales</taxon>
        <taxon>Streptomycetaceae</taxon>
        <taxon>Streptomyces</taxon>
    </lineage>
</organism>
<feature type="compositionally biased region" description="Gly residues" evidence="1">
    <location>
        <begin position="194"/>
        <end position="214"/>
    </location>
</feature>
<feature type="region of interest" description="Disordered" evidence="1">
    <location>
        <begin position="424"/>
        <end position="475"/>
    </location>
</feature>
<protein>
    <recommendedName>
        <fullName evidence="4">PPE family domain-containing protein</fullName>
    </recommendedName>
</protein>
<dbReference type="AlphaFoldDB" id="A0A0F4JMJ3"/>
<accession>A0A0F4JMJ3</accession>
<dbReference type="InterPro" id="IPR038332">
    <property type="entry name" value="PPE_sf"/>
</dbReference>
<feature type="compositionally biased region" description="Basic and acidic residues" evidence="1">
    <location>
        <begin position="444"/>
        <end position="455"/>
    </location>
</feature>
<evidence type="ECO:0000313" key="3">
    <source>
        <dbReference type="Proteomes" id="UP000033551"/>
    </source>
</evidence>
<evidence type="ECO:0000313" key="2">
    <source>
        <dbReference type="EMBL" id="KJY35582.1"/>
    </source>
</evidence>
<evidence type="ECO:0008006" key="4">
    <source>
        <dbReference type="Google" id="ProtNLM"/>
    </source>
</evidence>
<dbReference type="EMBL" id="JZWV01000213">
    <property type="protein sequence ID" value="KJY35582.1"/>
    <property type="molecule type" value="Genomic_DNA"/>
</dbReference>
<proteinExistence type="predicted"/>
<keyword evidence="3" id="KW-1185">Reference proteome</keyword>
<gene>
    <name evidence="2" type="ORF">VR44_09905</name>
</gene>
<feature type="compositionally biased region" description="Polar residues" evidence="1">
    <location>
        <begin position="219"/>
        <end position="230"/>
    </location>
</feature>
<dbReference type="RefSeq" id="WP_045947043.1">
    <property type="nucleotide sequence ID" value="NZ_JZWV01000213.1"/>
</dbReference>
<feature type="compositionally biased region" description="Gly residues" evidence="1">
    <location>
        <begin position="424"/>
        <end position="435"/>
    </location>
</feature>
<dbReference type="Proteomes" id="UP000033551">
    <property type="component" value="Unassembled WGS sequence"/>
</dbReference>
<dbReference type="OrthoDB" id="4337967at2"/>
<name>A0A0F4JMJ3_9ACTN</name>
<reference evidence="2 3" key="1">
    <citation type="submission" date="2015-02" db="EMBL/GenBank/DDBJ databases">
        <authorList>
            <person name="Ju K.-S."/>
            <person name="Doroghazi J.R."/>
            <person name="Metcalf W."/>
        </authorList>
    </citation>
    <scope>NUCLEOTIDE SEQUENCE [LARGE SCALE GENOMIC DNA]</scope>
    <source>
        <strain evidence="2 3">NRRL ISP-5550</strain>
    </source>
</reference>
<dbReference type="PATRIC" id="fig|68223.7.peg.5530"/>
<evidence type="ECO:0000256" key="1">
    <source>
        <dbReference type="SAM" id="MobiDB-lite"/>
    </source>
</evidence>